<reference evidence="2" key="2">
    <citation type="submission" date="2020-09" db="EMBL/GenBank/DDBJ databases">
        <authorList>
            <person name="Sun Q."/>
            <person name="Zhou Y."/>
        </authorList>
    </citation>
    <scope>NUCLEOTIDE SEQUENCE</scope>
    <source>
        <strain evidence="2">CGMCC 4.7299</strain>
    </source>
</reference>
<dbReference type="Pfam" id="PF01522">
    <property type="entry name" value="Polysacc_deac_1"/>
    <property type="match status" value="1"/>
</dbReference>
<dbReference type="GO" id="GO:0016810">
    <property type="term" value="F:hydrolase activity, acting on carbon-nitrogen (but not peptide) bonds"/>
    <property type="evidence" value="ECO:0007669"/>
    <property type="project" value="InterPro"/>
</dbReference>
<protein>
    <submittedName>
        <fullName evidence="2">Chitooligosaccharide deacetylase</fullName>
    </submittedName>
</protein>
<dbReference type="PROSITE" id="PS51677">
    <property type="entry name" value="NODB"/>
    <property type="match status" value="1"/>
</dbReference>
<feature type="domain" description="NodB homology" evidence="1">
    <location>
        <begin position="22"/>
        <end position="211"/>
    </location>
</feature>
<dbReference type="Gene3D" id="3.20.20.370">
    <property type="entry name" value="Glycoside hydrolase/deacetylase"/>
    <property type="match status" value="1"/>
</dbReference>
<sequence length="211" mass="22383">MRRAAARLVPGDVLWYVDTDAPRFALTFDDGPDPHTTPGLLGVLARHRARATFFLIGERVAAHPDLARAIAGAGHELGNHLLRDERSAQSPPERFARELARTGALLGAYGPVRWFRPGGGWFTPGMLRTAARQDLRAVLGTWAAAHDGGPGDARIADRLAPGVCPGSIVVLHEGTAARRGVVATTDDLLTRLAGRGLSSVTVSELAASAHR</sequence>
<dbReference type="SUPFAM" id="SSF88713">
    <property type="entry name" value="Glycoside hydrolase/deacetylase"/>
    <property type="match status" value="1"/>
</dbReference>
<gene>
    <name evidence="2" type="ORF">GCM10012284_25770</name>
</gene>
<evidence type="ECO:0000313" key="2">
    <source>
        <dbReference type="EMBL" id="GGK90779.1"/>
    </source>
</evidence>
<reference evidence="2" key="1">
    <citation type="journal article" date="2014" name="Int. J. Syst. Evol. Microbiol.">
        <title>Complete genome sequence of Corynebacterium casei LMG S-19264T (=DSM 44701T), isolated from a smear-ripened cheese.</title>
        <authorList>
            <consortium name="US DOE Joint Genome Institute (JGI-PGF)"/>
            <person name="Walter F."/>
            <person name="Albersmeier A."/>
            <person name="Kalinowski J."/>
            <person name="Ruckert C."/>
        </authorList>
    </citation>
    <scope>NUCLEOTIDE SEQUENCE</scope>
    <source>
        <strain evidence="2">CGMCC 4.7299</strain>
    </source>
</reference>
<dbReference type="Proteomes" id="UP000656042">
    <property type="component" value="Unassembled WGS sequence"/>
</dbReference>
<organism evidence="2 3">
    <name type="scientific">Mangrovihabitans endophyticus</name>
    <dbReference type="NCBI Taxonomy" id="1751298"/>
    <lineage>
        <taxon>Bacteria</taxon>
        <taxon>Bacillati</taxon>
        <taxon>Actinomycetota</taxon>
        <taxon>Actinomycetes</taxon>
        <taxon>Micromonosporales</taxon>
        <taxon>Micromonosporaceae</taxon>
        <taxon>Mangrovihabitans</taxon>
    </lineage>
</organism>
<dbReference type="PANTHER" id="PTHR10587:SF137">
    <property type="entry name" value="4-DEOXY-4-FORMAMIDO-L-ARABINOSE-PHOSPHOUNDECAPRENOL DEFORMYLASE ARND-RELATED"/>
    <property type="match status" value="1"/>
</dbReference>
<keyword evidence="3" id="KW-1185">Reference proteome</keyword>
<proteinExistence type="predicted"/>
<dbReference type="GO" id="GO:0005975">
    <property type="term" value="P:carbohydrate metabolic process"/>
    <property type="evidence" value="ECO:0007669"/>
    <property type="project" value="InterPro"/>
</dbReference>
<dbReference type="InterPro" id="IPR002509">
    <property type="entry name" value="NODB_dom"/>
</dbReference>
<evidence type="ECO:0000259" key="1">
    <source>
        <dbReference type="PROSITE" id="PS51677"/>
    </source>
</evidence>
<dbReference type="PANTHER" id="PTHR10587">
    <property type="entry name" value="GLYCOSYL TRANSFERASE-RELATED"/>
    <property type="match status" value="1"/>
</dbReference>
<dbReference type="AlphaFoldDB" id="A0A8J3BYT5"/>
<dbReference type="InterPro" id="IPR050248">
    <property type="entry name" value="Polysacc_deacetylase_ArnD"/>
</dbReference>
<accession>A0A8J3BYT5</accession>
<evidence type="ECO:0000313" key="3">
    <source>
        <dbReference type="Proteomes" id="UP000656042"/>
    </source>
</evidence>
<comment type="caution">
    <text evidence="2">The sequence shown here is derived from an EMBL/GenBank/DDBJ whole genome shotgun (WGS) entry which is preliminary data.</text>
</comment>
<dbReference type="EMBL" id="BMMX01000009">
    <property type="protein sequence ID" value="GGK90779.1"/>
    <property type="molecule type" value="Genomic_DNA"/>
</dbReference>
<dbReference type="InterPro" id="IPR011330">
    <property type="entry name" value="Glyco_hydro/deAcase_b/a-brl"/>
</dbReference>
<name>A0A8J3BYT5_9ACTN</name>